<evidence type="ECO:0000256" key="1">
    <source>
        <dbReference type="SAM" id="Coils"/>
    </source>
</evidence>
<feature type="coiled-coil region" evidence="1">
    <location>
        <begin position="52"/>
        <end position="86"/>
    </location>
</feature>
<sequence length="182" mass="21351">MQTSRSNDNEPTSPHKLLLNKKQIECDWASFKKDVLKNSQMAQIVNGSNDDVQFMRACVEKYKQRCTQAEEENDKTKRQMNSFCEQLVQELEQIKYVPNTSTAINKLIAHVKTKNTDQDDIDWKQKYEKSVKNQNALKEQLYVSTQQMKEFISNKNYMKQDEEKLLSMLKIIIENQSTDGMI</sequence>
<reference evidence="3 4" key="2">
    <citation type="submission" date="2024-07" db="EMBL/GenBank/DDBJ databases">
        <authorList>
            <person name="Akdeniz Z."/>
        </authorList>
    </citation>
    <scope>NUCLEOTIDE SEQUENCE [LARGE SCALE GENOMIC DNA]</scope>
</reference>
<comment type="caution">
    <text evidence="2">The sequence shown here is derived from an EMBL/GenBank/DDBJ whole genome shotgun (WGS) entry which is preliminary data.</text>
</comment>
<name>A0AA86NIT9_9EUKA</name>
<reference evidence="2" key="1">
    <citation type="submission" date="2023-06" db="EMBL/GenBank/DDBJ databases">
        <authorList>
            <person name="Kurt Z."/>
        </authorList>
    </citation>
    <scope>NUCLEOTIDE SEQUENCE</scope>
</reference>
<accession>A0AA86NIT9</accession>
<proteinExistence type="predicted"/>
<dbReference type="AlphaFoldDB" id="A0AA86NIT9"/>
<evidence type="ECO:0000313" key="4">
    <source>
        <dbReference type="Proteomes" id="UP001642409"/>
    </source>
</evidence>
<protein>
    <submittedName>
        <fullName evidence="3">Hypothetical_protein</fullName>
    </submittedName>
</protein>
<dbReference type="EMBL" id="CATOUU010000195">
    <property type="protein sequence ID" value="CAI9920076.1"/>
    <property type="molecule type" value="Genomic_DNA"/>
</dbReference>
<evidence type="ECO:0000313" key="2">
    <source>
        <dbReference type="EMBL" id="CAI9920076.1"/>
    </source>
</evidence>
<dbReference type="Proteomes" id="UP001642409">
    <property type="component" value="Unassembled WGS sequence"/>
</dbReference>
<gene>
    <name evidence="3" type="ORF">HINF_LOCUS21292</name>
    <name evidence="2" type="ORF">HINF_LOCUS7721</name>
</gene>
<evidence type="ECO:0000313" key="3">
    <source>
        <dbReference type="EMBL" id="CAL6008800.1"/>
    </source>
</evidence>
<dbReference type="EMBL" id="CAXDID020000058">
    <property type="protein sequence ID" value="CAL6008800.1"/>
    <property type="molecule type" value="Genomic_DNA"/>
</dbReference>
<keyword evidence="4" id="KW-1185">Reference proteome</keyword>
<keyword evidence="1" id="KW-0175">Coiled coil</keyword>
<organism evidence="2">
    <name type="scientific">Hexamita inflata</name>
    <dbReference type="NCBI Taxonomy" id="28002"/>
    <lineage>
        <taxon>Eukaryota</taxon>
        <taxon>Metamonada</taxon>
        <taxon>Diplomonadida</taxon>
        <taxon>Hexamitidae</taxon>
        <taxon>Hexamitinae</taxon>
        <taxon>Hexamita</taxon>
    </lineage>
</organism>